<evidence type="ECO:0000256" key="2">
    <source>
        <dbReference type="ARBA" id="ARBA00022485"/>
    </source>
</evidence>
<evidence type="ECO:0000313" key="16">
    <source>
        <dbReference type="Proteomes" id="UP000324924"/>
    </source>
</evidence>
<feature type="binding site" evidence="12">
    <location>
        <position position="223"/>
    </location>
    <ligand>
        <name>[4Fe-4S] cluster</name>
        <dbReference type="ChEBI" id="CHEBI:49883"/>
    </ligand>
</feature>
<dbReference type="InterPro" id="IPR003265">
    <property type="entry name" value="HhH-GPD_domain"/>
</dbReference>
<dbReference type="NCBIfam" id="TIGR01083">
    <property type="entry name" value="nth"/>
    <property type="match status" value="1"/>
</dbReference>
<comment type="similarity">
    <text evidence="1 12">Belongs to the Nth/MutY family.</text>
</comment>
<dbReference type="Gene3D" id="1.10.1670.10">
    <property type="entry name" value="Helix-hairpin-Helix base-excision DNA repair enzymes (C-terminal)"/>
    <property type="match status" value="1"/>
</dbReference>
<dbReference type="InterPro" id="IPR004036">
    <property type="entry name" value="Endonuclease-III-like_CS2"/>
</dbReference>
<dbReference type="InterPro" id="IPR000445">
    <property type="entry name" value="HhH_motif"/>
</dbReference>
<dbReference type="PROSITE" id="PS01155">
    <property type="entry name" value="ENDONUCLEASE_III_2"/>
    <property type="match status" value="1"/>
</dbReference>
<dbReference type="Proteomes" id="UP000324924">
    <property type="component" value="Chromosome"/>
</dbReference>
<dbReference type="EC" id="4.2.99.18" evidence="12"/>
<evidence type="ECO:0000259" key="13">
    <source>
        <dbReference type="SMART" id="SM00278"/>
    </source>
</evidence>
<evidence type="ECO:0000259" key="14">
    <source>
        <dbReference type="SMART" id="SM00478"/>
    </source>
</evidence>
<organism evidence="15 16">
    <name type="scientific">Candidatus Nesciobacter abundans</name>
    <dbReference type="NCBI Taxonomy" id="2601668"/>
    <lineage>
        <taxon>Bacteria</taxon>
        <taxon>Pseudomonadati</taxon>
        <taxon>Pseudomonadota</taxon>
        <taxon>Alphaproteobacteria</taxon>
        <taxon>Holosporales</taxon>
        <taxon>Holosporaceae</taxon>
        <taxon>Candidatus Nesciobacter</taxon>
    </lineage>
</organism>
<dbReference type="FunFam" id="1.10.1670.10:FF:000001">
    <property type="entry name" value="Endonuclease III"/>
    <property type="match status" value="1"/>
</dbReference>
<comment type="cofactor">
    <cofactor evidence="12">
        <name>[4Fe-4S] cluster</name>
        <dbReference type="ChEBI" id="CHEBI:49883"/>
    </cofactor>
    <text evidence="12">Binds 1 [4Fe-4S] cluster.</text>
</comment>
<dbReference type="GO" id="GO:0046872">
    <property type="term" value="F:metal ion binding"/>
    <property type="evidence" value="ECO:0007669"/>
    <property type="project" value="UniProtKB-KW"/>
</dbReference>
<keyword evidence="15" id="KW-0540">Nuclease</keyword>
<dbReference type="EMBL" id="CP043314">
    <property type="protein sequence ID" value="QEK39294.1"/>
    <property type="molecule type" value="Genomic_DNA"/>
</dbReference>
<protein>
    <recommendedName>
        <fullName evidence="12">Endonuclease III</fullName>
        <ecNumber evidence="12">4.2.99.18</ecNumber>
    </recommendedName>
    <alternativeName>
        <fullName evidence="12">DNA-(apurinic or apyrimidinic site) lyase</fullName>
    </alternativeName>
</protein>
<sequence length="230" mass="25919">MTSLKKKSNTLDKPNLTEEANILKRSSVVFEKLSESKLPETIALNYENHYTLLVAVILSAQSKDEQVNKITPNLFKVASTPSGMIELGLEKLIDLVKSIGLYRNKSKNIIEASKILAEKYNSIVPDTMEELIELPGVGRKTANVILNFAFKKPTMPVDTHVLRVSRRLGLTKEKTPEKVERDLLKIVPEKLNLEAHNLLVWHGRNVCQAKKPDCKNCCLKDICESEDKII</sequence>
<feature type="binding site" evidence="12">
    <location>
        <position position="217"/>
    </location>
    <ligand>
        <name>[4Fe-4S] cluster</name>
        <dbReference type="ChEBI" id="CHEBI:49883"/>
    </ligand>
</feature>
<evidence type="ECO:0000256" key="9">
    <source>
        <dbReference type="ARBA" id="ARBA00023204"/>
    </source>
</evidence>
<dbReference type="AlphaFoldDB" id="A0A5C0UKA8"/>
<evidence type="ECO:0000256" key="8">
    <source>
        <dbReference type="ARBA" id="ARBA00023125"/>
    </source>
</evidence>
<dbReference type="GO" id="GO:0019104">
    <property type="term" value="F:DNA N-glycosylase activity"/>
    <property type="evidence" value="ECO:0007669"/>
    <property type="project" value="UniProtKB-UniRule"/>
</dbReference>
<dbReference type="RefSeq" id="WP_148972417.1">
    <property type="nucleotide sequence ID" value="NZ_CP043314.1"/>
</dbReference>
<keyword evidence="7 12" id="KW-0411">Iron-sulfur</keyword>
<keyword evidence="6 12" id="KW-0408">Iron</keyword>
<dbReference type="PIRSF" id="PIRSF001435">
    <property type="entry name" value="Nth"/>
    <property type="match status" value="1"/>
</dbReference>
<keyword evidence="11 12" id="KW-0326">Glycosidase</keyword>
<comment type="catalytic activity">
    <reaction evidence="12">
        <text>2'-deoxyribonucleotide-(2'-deoxyribose 5'-phosphate)-2'-deoxyribonucleotide-DNA = a 3'-end 2'-deoxyribonucleotide-(2,3-dehydro-2,3-deoxyribose 5'-phosphate)-DNA + a 5'-end 5'-phospho-2'-deoxyribonucleoside-DNA + H(+)</text>
        <dbReference type="Rhea" id="RHEA:66592"/>
        <dbReference type="Rhea" id="RHEA-COMP:13180"/>
        <dbReference type="Rhea" id="RHEA-COMP:16897"/>
        <dbReference type="Rhea" id="RHEA-COMP:17067"/>
        <dbReference type="ChEBI" id="CHEBI:15378"/>
        <dbReference type="ChEBI" id="CHEBI:136412"/>
        <dbReference type="ChEBI" id="CHEBI:157695"/>
        <dbReference type="ChEBI" id="CHEBI:167181"/>
        <dbReference type="EC" id="4.2.99.18"/>
    </reaction>
</comment>
<dbReference type="SUPFAM" id="SSF48150">
    <property type="entry name" value="DNA-glycosylase"/>
    <property type="match status" value="1"/>
</dbReference>
<comment type="function">
    <text evidence="12">DNA repair enzyme that has both DNA N-glycosylase activity and AP-lyase activity. The DNA N-glycosylase activity releases various damaged pyrimidines from DNA by cleaving the N-glycosidic bond, leaving an AP (apurinic/apyrimidinic) site. The AP-lyase activity cleaves the phosphodiester bond 3' to the AP site by a beta-elimination, leaving a 3'-terminal unsaturated sugar and a product with a terminal 5'-phosphate.</text>
</comment>
<keyword evidence="3 12" id="KW-0479">Metal-binding</keyword>
<dbReference type="FunFam" id="1.10.340.30:FF:000001">
    <property type="entry name" value="Endonuclease III"/>
    <property type="match status" value="1"/>
</dbReference>
<proteinExistence type="inferred from homology"/>
<feature type="binding site" evidence="12">
    <location>
        <position position="207"/>
    </location>
    <ligand>
        <name>[4Fe-4S] cluster</name>
        <dbReference type="ChEBI" id="CHEBI:49883"/>
    </ligand>
</feature>
<evidence type="ECO:0000256" key="3">
    <source>
        <dbReference type="ARBA" id="ARBA00022723"/>
    </source>
</evidence>
<feature type="domain" description="Helix-hairpin-helix DNA-binding motif class 1" evidence="13">
    <location>
        <begin position="129"/>
        <end position="148"/>
    </location>
</feature>
<evidence type="ECO:0000256" key="10">
    <source>
        <dbReference type="ARBA" id="ARBA00023239"/>
    </source>
</evidence>
<keyword evidence="9 12" id="KW-0234">DNA repair</keyword>
<evidence type="ECO:0000256" key="12">
    <source>
        <dbReference type="HAMAP-Rule" id="MF_00942"/>
    </source>
</evidence>
<feature type="domain" description="HhH-GPD" evidence="14">
    <location>
        <begin position="58"/>
        <end position="205"/>
    </location>
</feature>
<dbReference type="PANTHER" id="PTHR10359:SF18">
    <property type="entry name" value="ENDONUCLEASE III"/>
    <property type="match status" value="1"/>
</dbReference>
<reference evidence="15 16" key="1">
    <citation type="submission" date="2019-08" db="EMBL/GenBank/DDBJ databases">
        <title>Highly reduced genomes of protist endosymbionts show evolutionary convergence.</title>
        <authorList>
            <person name="George E."/>
            <person name="Husnik F."/>
            <person name="Tashyreva D."/>
            <person name="Prokopchuk G."/>
            <person name="Horak A."/>
            <person name="Kwong W.K."/>
            <person name="Lukes J."/>
            <person name="Keeling P.J."/>
        </authorList>
    </citation>
    <scope>NUCLEOTIDE SEQUENCE [LARGE SCALE GENOMIC DNA]</scope>
    <source>
        <strain evidence="15">1604HC</strain>
    </source>
</reference>
<evidence type="ECO:0000256" key="7">
    <source>
        <dbReference type="ARBA" id="ARBA00023014"/>
    </source>
</evidence>
<keyword evidence="10 12" id="KW-0456">Lyase</keyword>
<dbReference type="GO" id="GO:0051539">
    <property type="term" value="F:4 iron, 4 sulfur cluster binding"/>
    <property type="evidence" value="ECO:0007669"/>
    <property type="project" value="UniProtKB-UniRule"/>
</dbReference>
<dbReference type="HAMAP" id="MF_00942">
    <property type="entry name" value="Nth"/>
    <property type="match status" value="1"/>
</dbReference>
<dbReference type="PANTHER" id="PTHR10359">
    <property type="entry name" value="A/G-SPECIFIC ADENINE GLYCOSYLASE/ENDONUCLEASE III"/>
    <property type="match status" value="1"/>
</dbReference>
<evidence type="ECO:0000313" key="15">
    <source>
        <dbReference type="EMBL" id="QEK39294.1"/>
    </source>
</evidence>
<feature type="binding site" evidence="12">
    <location>
        <position position="214"/>
    </location>
    <ligand>
        <name>[4Fe-4S] cluster</name>
        <dbReference type="ChEBI" id="CHEBI:49883"/>
    </ligand>
</feature>
<evidence type="ECO:0000256" key="6">
    <source>
        <dbReference type="ARBA" id="ARBA00023004"/>
    </source>
</evidence>
<dbReference type="InterPro" id="IPR011257">
    <property type="entry name" value="DNA_glycosylase"/>
</dbReference>
<accession>A0A5C0UKA8</accession>
<keyword evidence="2 12" id="KW-0004">4Fe-4S</keyword>
<evidence type="ECO:0000256" key="4">
    <source>
        <dbReference type="ARBA" id="ARBA00022763"/>
    </source>
</evidence>
<dbReference type="Gene3D" id="1.10.340.30">
    <property type="entry name" value="Hypothetical protein, domain 2"/>
    <property type="match status" value="1"/>
</dbReference>
<dbReference type="GO" id="GO:0003677">
    <property type="term" value="F:DNA binding"/>
    <property type="evidence" value="ECO:0007669"/>
    <property type="project" value="UniProtKB-UniRule"/>
</dbReference>
<gene>
    <name evidence="12 15" type="primary">nth</name>
    <name evidence="15" type="ORF">FZC36_02580</name>
</gene>
<dbReference type="Pfam" id="PF00633">
    <property type="entry name" value="HHH"/>
    <property type="match status" value="1"/>
</dbReference>
<dbReference type="CDD" id="cd00056">
    <property type="entry name" value="ENDO3c"/>
    <property type="match status" value="1"/>
</dbReference>
<keyword evidence="4 12" id="KW-0227">DNA damage</keyword>
<keyword evidence="16" id="KW-1185">Reference proteome</keyword>
<name>A0A5C0UKA8_9PROT</name>
<dbReference type="InterPro" id="IPR005759">
    <property type="entry name" value="Nth"/>
</dbReference>
<dbReference type="InterPro" id="IPR003583">
    <property type="entry name" value="Hlx-hairpin-Hlx_DNA-bd_motif"/>
</dbReference>
<dbReference type="SMART" id="SM00478">
    <property type="entry name" value="ENDO3c"/>
    <property type="match status" value="1"/>
</dbReference>
<dbReference type="SMART" id="SM00278">
    <property type="entry name" value="HhH1"/>
    <property type="match status" value="1"/>
</dbReference>
<evidence type="ECO:0000256" key="11">
    <source>
        <dbReference type="ARBA" id="ARBA00023295"/>
    </source>
</evidence>
<keyword evidence="5 12" id="KW-0378">Hydrolase</keyword>
<keyword evidence="15" id="KW-0255">Endonuclease</keyword>
<evidence type="ECO:0000256" key="5">
    <source>
        <dbReference type="ARBA" id="ARBA00022801"/>
    </source>
</evidence>
<keyword evidence="8 12" id="KW-0238">DNA-binding</keyword>
<dbReference type="KEGG" id="nabu:FZC36_02580"/>
<dbReference type="OrthoDB" id="9800977at2"/>
<dbReference type="GO" id="GO:0140078">
    <property type="term" value="F:class I DNA-(apurinic or apyrimidinic site) endonuclease activity"/>
    <property type="evidence" value="ECO:0007669"/>
    <property type="project" value="UniProtKB-EC"/>
</dbReference>
<dbReference type="Pfam" id="PF00730">
    <property type="entry name" value="HhH-GPD"/>
    <property type="match status" value="1"/>
</dbReference>
<dbReference type="GO" id="GO:0006285">
    <property type="term" value="P:base-excision repair, AP site formation"/>
    <property type="evidence" value="ECO:0007669"/>
    <property type="project" value="TreeGrafter"/>
</dbReference>
<evidence type="ECO:0000256" key="1">
    <source>
        <dbReference type="ARBA" id="ARBA00008343"/>
    </source>
</evidence>
<dbReference type="InterPro" id="IPR023170">
    <property type="entry name" value="HhH_base_excis_C"/>
</dbReference>